<dbReference type="PANTHER" id="PTHR42834:SF1">
    <property type="entry name" value="ENDONUCLEASE_EXONUCLEASE_PHOSPHATASE FAMILY PROTEIN (AFU_ORTHOLOGUE AFUA_3G09210)"/>
    <property type="match status" value="1"/>
</dbReference>
<proteinExistence type="predicted"/>
<dbReference type="AlphaFoldDB" id="A0A5B8VFG5"/>
<dbReference type="Proteomes" id="UP000321533">
    <property type="component" value="Chromosome"/>
</dbReference>
<feature type="domain" description="Endonuclease/exonuclease/phosphatase" evidence="2">
    <location>
        <begin position="29"/>
        <end position="343"/>
    </location>
</feature>
<evidence type="ECO:0000259" key="2">
    <source>
        <dbReference type="Pfam" id="PF19580"/>
    </source>
</evidence>
<organism evidence="3 4">
    <name type="scientific">Panacibacter ginsenosidivorans</name>
    <dbReference type="NCBI Taxonomy" id="1813871"/>
    <lineage>
        <taxon>Bacteria</taxon>
        <taxon>Pseudomonadati</taxon>
        <taxon>Bacteroidota</taxon>
        <taxon>Chitinophagia</taxon>
        <taxon>Chitinophagales</taxon>
        <taxon>Chitinophagaceae</taxon>
        <taxon>Panacibacter</taxon>
    </lineage>
</organism>
<dbReference type="Gene3D" id="3.60.10.10">
    <property type="entry name" value="Endonuclease/exonuclease/phosphatase"/>
    <property type="match status" value="1"/>
</dbReference>
<dbReference type="InterPro" id="IPR036691">
    <property type="entry name" value="Endo/exonu/phosph_ase_sf"/>
</dbReference>
<evidence type="ECO:0000313" key="3">
    <source>
        <dbReference type="EMBL" id="QEC69781.1"/>
    </source>
</evidence>
<evidence type="ECO:0000256" key="1">
    <source>
        <dbReference type="SAM" id="SignalP"/>
    </source>
</evidence>
<keyword evidence="3" id="KW-0269">Exonuclease</keyword>
<keyword evidence="4" id="KW-1185">Reference proteome</keyword>
<accession>A0A5B8VFG5</accession>
<keyword evidence="3" id="KW-0540">Nuclease</keyword>
<protein>
    <submittedName>
        <fullName evidence="3">Endonuclease/exonuclease/phosphatase</fullName>
    </submittedName>
</protein>
<feature type="signal peptide" evidence="1">
    <location>
        <begin position="1"/>
        <end position="19"/>
    </location>
</feature>
<sequence length="345" mass="39339">MKIVSTLILSLIFFYTVQAQKQNYKAEVIAFYNLENFFDTIDNPVINDNEFTPKGEKNYNSTIYNSKVHHLATVISQIGTDMNPDGPAILGAAEIENDTVLNDLIREPLLSGRQYKFVHYDSKDLRGVDVALIYNPKYFKVEDSKKLFVRLPAGAKENIFTRDVLWVKGKLNGETVHVFVNHWPSRLGGEERSAPGRAAAAQVCKDFADSIQKTDASAKIIIMGDLNDDPISPSLTQVLHAKGKINEVQPGGLFNPWVEMYKKGYGTLAYQDAWGLFDQIIIGYSWLNKNQDGYFYFHQHIFNKQYMIENNGKYRGYPMRTWDGNTYRGGYSDHFPTYIVLVKKV</sequence>
<dbReference type="EMBL" id="CP042435">
    <property type="protein sequence ID" value="QEC69781.1"/>
    <property type="molecule type" value="Genomic_DNA"/>
</dbReference>
<reference evidence="3 4" key="1">
    <citation type="journal article" date="2016" name="Int. J. Syst. Evol. Microbiol.">
        <title>Panacibacter ginsenosidivorans gen. nov., sp. nov., with ginsenoside converting activity isolated from soil of a ginseng field.</title>
        <authorList>
            <person name="Siddiqi M.Z."/>
            <person name="Muhammad Shafi S."/>
            <person name="Choi K.D."/>
            <person name="Im W.T."/>
        </authorList>
    </citation>
    <scope>NUCLEOTIDE SEQUENCE [LARGE SCALE GENOMIC DNA]</scope>
    <source>
        <strain evidence="3 4">Gsoil1550</strain>
    </source>
</reference>
<dbReference type="PANTHER" id="PTHR42834">
    <property type="entry name" value="ENDONUCLEASE/EXONUCLEASE/PHOSPHATASE FAMILY PROTEIN (AFU_ORTHOLOGUE AFUA_3G09210)"/>
    <property type="match status" value="1"/>
</dbReference>
<keyword evidence="1" id="KW-0732">Signal</keyword>
<dbReference type="GO" id="GO:0004527">
    <property type="term" value="F:exonuclease activity"/>
    <property type="evidence" value="ECO:0007669"/>
    <property type="project" value="UniProtKB-KW"/>
</dbReference>
<dbReference type="SUPFAM" id="SSF56219">
    <property type="entry name" value="DNase I-like"/>
    <property type="match status" value="1"/>
</dbReference>
<name>A0A5B8VFG5_9BACT</name>
<evidence type="ECO:0000313" key="4">
    <source>
        <dbReference type="Proteomes" id="UP000321533"/>
    </source>
</evidence>
<keyword evidence="3" id="KW-0378">Hydrolase</keyword>
<dbReference type="InterPro" id="IPR005135">
    <property type="entry name" value="Endo/exonuclease/phosphatase"/>
</dbReference>
<dbReference type="KEGG" id="pgin:FRZ67_21675"/>
<gene>
    <name evidence="3" type="ORF">FRZ67_21675</name>
</gene>
<feature type="chain" id="PRO_5023067172" evidence="1">
    <location>
        <begin position="20"/>
        <end position="345"/>
    </location>
</feature>
<dbReference type="RefSeq" id="WP_147192657.1">
    <property type="nucleotide sequence ID" value="NZ_CP042435.1"/>
</dbReference>
<keyword evidence="3" id="KW-0255">Endonuclease</keyword>
<dbReference type="GO" id="GO:0004519">
    <property type="term" value="F:endonuclease activity"/>
    <property type="evidence" value="ECO:0007669"/>
    <property type="project" value="UniProtKB-KW"/>
</dbReference>
<dbReference type="OrthoDB" id="9802724at2"/>
<dbReference type="Pfam" id="PF19580">
    <property type="entry name" value="Exo_endo_phos_3"/>
    <property type="match status" value="1"/>
</dbReference>